<dbReference type="OrthoDB" id="6305173at2"/>
<evidence type="ECO:0000259" key="1">
    <source>
        <dbReference type="Pfam" id="PF13403"/>
    </source>
</evidence>
<dbReference type="eggNOG" id="COG2931">
    <property type="taxonomic scope" value="Bacteria"/>
</dbReference>
<dbReference type="AlphaFoldDB" id="A3VCW3"/>
<reference evidence="2 3" key="1">
    <citation type="journal article" date="2010" name="J. Bacteriol.">
        <title>Genome sequences of Pelagibaca bermudensis HTCC2601T and Maritimibacter alkaliphilus HTCC2654T, the type strains of two marine Roseobacter genera.</title>
        <authorList>
            <person name="Thrash J.C."/>
            <person name="Cho J.C."/>
            <person name="Ferriera S."/>
            <person name="Johnson J."/>
            <person name="Vergin K.L."/>
            <person name="Giovannoni S.J."/>
        </authorList>
    </citation>
    <scope>NUCLEOTIDE SEQUENCE [LARGE SCALE GENOMIC DNA]</scope>
    <source>
        <strain evidence="2 3">HTCC2654</strain>
    </source>
</reference>
<protein>
    <recommendedName>
        <fullName evidence="1">Hedgehog/Intein (Hint) domain-containing protein</fullName>
    </recommendedName>
</protein>
<dbReference type="STRING" id="314271.RB2654_12979"/>
<dbReference type="InterPro" id="IPR036844">
    <property type="entry name" value="Hint_dom_sf"/>
</dbReference>
<sequence length="365" mass="40690">MSWIGLTDLTKGLFNPAGLGAKPQHTNVQVAAPNEILPTGTLVVETLFRPETDGSQAVLHYERSKDWHRHLSVELRKSGEMQVRMVQGQSRFIARLKFPVPEHDAAIRLYFSWNAPERWGRLAVKLVDTGEFFVIKVGNPLPMPMLDALTIMRNGHSTRISAEAAFVAVSDKVEPVGLSAGICKGSRIETPSGSVRIENLRLGDRVLTATSGIQPVRWITRRTVPALGRFRPIRIRAPFFGLSEDMLVAPDHRILVEGSETEYLLGEQDALLPAQRLMGSRAAVSEARLKTVTYYHVLLDRHDCLLHDSLWSESLYVGQIATDPVRLDATALAEMPRSAIPTHRSFARHRLSDHEARSLASVLHR</sequence>
<evidence type="ECO:0000313" key="2">
    <source>
        <dbReference type="EMBL" id="EAQ13987.1"/>
    </source>
</evidence>
<feature type="domain" description="Hedgehog/Intein (Hint)" evidence="1">
    <location>
        <begin position="183"/>
        <end position="318"/>
    </location>
</feature>
<dbReference type="EMBL" id="AAMT01000003">
    <property type="protein sequence ID" value="EAQ13987.1"/>
    <property type="molecule type" value="Genomic_DNA"/>
</dbReference>
<comment type="caution">
    <text evidence="2">The sequence shown here is derived from an EMBL/GenBank/DDBJ whole genome shotgun (WGS) entry which is preliminary data.</text>
</comment>
<gene>
    <name evidence="2" type="ORF">RB2654_12979</name>
</gene>
<dbReference type="SUPFAM" id="SSF51294">
    <property type="entry name" value="Hedgehog/intein (Hint) domain"/>
    <property type="match status" value="1"/>
</dbReference>
<dbReference type="HOGENOM" id="CLU_775846_0_0_5"/>
<name>A3VCW3_9RHOB</name>
<keyword evidence="3" id="KW-1185">Reference proteome</keyword>
<dbReference type="Pfam" id="PF13403">
    <property type="entry name" value="Hint_2"/>
    <property type="match status" value="1"/>
</dbReference>
<dbReference type="RefSeq" id="WP_008332317.1">
    <property type="nucleotide sequence ID" value="NZ_CH902578.1"/>
</dbReference>
<dbReference type="Gene3D" id="2.170.16.10">
    <property type="entry name" value="Hedgehog/Intein (Hint) domain"/>
    <property type="match status" value="1"/>
</dbReference>
<accession>A3VCW3</accession>
<evidence type="ECO:0000313" key="3">
    <source>
        <dbReference type="Proteomes" id="UP000002931"/>
    </source>
</evidence>
<organism evidence="2 3">
    <name type="scientific">Maritimibacter alkaliphilus HTCC2654</name>
    <dbReference type="NCBI Taxonomy" id="314271"/>
    <lineage>
        <taxon>Bacteria</taxon>
        <taxon>Pseudomonadati</taxon>
        <taxon>Pseudomonadota</taxon>
        <taxon>Alphaproteobacteria</taxon>
        <taxon>Rhodobacterales</taxon>
        <taxon>Roseobacteraceae</taxon>
        <taxon>Maritimibacter</taxon>
    </lineage>
</organism>
<dbReference type="Proteomes" id="UP000002931">
    <property type="component" value="Unassembled WGS sequence"/>
</dbReference>
<dbReference type="InterPro" id="IPR028992">
    <property type="entry name" value="Hedgehog/Intein_dom"/>
</dbReference>
<proteinExistence type="predicted"/>